<sequence>LRDDGILYYRGSRNNLRKARRQVIFDKKTQQRIIRQCHEGSGAWKQVGINLIGPLPETKNGNTYIVTMCDYFTKWPEARGIPNKTARCVADFIYWTMTRNGCAEIQISDQGREFVNQVSKELHQITGTEHRITSAYHPQSNGLDERFNQTIQRALRKAVNEKQDNWDEAIDDILFSYRASVQATTKHTPFYLMFGREARLPIQMEIVPEGKERSLEERLEELADLRKSYGKVVDNVKESEDKQKKLYDAKHGASKQEFKEGSLVLLRNSRKDSRKGGKLEAKWLGPYDVVDCLGKNVFKIKNCSTGIENKKKVNAAVLKPYVPSIKQTQPQKDFARPEFKAGEVQTKQNQPLKVLSRQPFEGGYVKVCDSLYDDLAGSTKVQLAQCYQTLIDEFGRLEVDIPPVQTQTGSVDCGLFAIAFAFELAVGNLPIHEQNTQERPEKVVAKNNNVESIDSKSCFEKEAALLNSTKGHRNIIRFLEFSMMMEYSCFDFRPFGVAKSLWALEDFVHFVDEFDIDSFADVLPTCAKDVVEGLKYLHNENIDHRNLLKPAGNIWLSLA</sequence>
<proteinExistence type="predicted"/>
<dbReference type="PROSITE" id="PS50994">
    <property type="entry name" value="INTEGRASE"/>
    <property type="match status" value="1"/>
</dbReference>
<dbReference type="InterPro" id="IPR001584">
    <property type="entry name" value="Integrase_cat-core"/>
</dbReference>
<dbReference type="SUPFAM" id="SSF56112">
    <property type="entry name" value="Protein kinase-like (PK-like)"/>
    <property type="match status" value="1"/>
</dbReference>
<dbReference type="Proteomes" id="UP001152795">
    <property type="component" value="Unassembled WGS sequence"/>
</dbReference>
<protein>
    <submittedName>
        <fullName evidence="2">Retrotransposable element</fullName>
    </submittedName>
</protein>
<name>A0A7D9DC25_PARCT</name>
<reference evidence="2" key="1">
    <citation type="submission" date="2020-04" db="EMBL/GenBank/DDBJ databases">
        <authorList>
            <person name="Alioto T."/>
            <person name="Alioto T."/>
            <person name="Gomez Garrido J."/>
        </authorList>
    </citation>
    <scope>NUCLEOTIDE SEQUENCE</scope>
    <source>
        <strain evidence="2">A484AB</strain>
    </source>
</reference>
<dbReference type="OrthoDB" id="413122at2759"/>
<dbReference type="GO" id="GO:0015074">
    <property type="term" value="P:DNA integration"/>
    <property type="evidence" value="ECO:0007669"/>
    <property type="project" value="InterPro"/>
</dbReference>
<keyword evidence="3" id="KW-1185">Reference proteome</keyword>
<dbReference type="PANTHER" id="PTHR37984:SF5">
    <property type="entry name" value="PROTEIN NYNRIN-LIKE"/>
    <property type="match status" value="1"/>
</dbReference>
<dbReference type="InterPro" id="IPR011009">
    <property type="entry name" value="Kinase-like_dom_sf"/>
</dbReference>
<dbReference type="SUPFAM" id="SSF53098">
    <property type="entry name" value="Ribonuclease H-like"/>
    <property type="match status" value="1"/>
</dbReference>
<dbReference type="PANTHER" id="PTHR37984">
    <property type="entry name" value="PROTEIN CBG26694"/>
    <property type="match status" value="1"/>
</dbReference>
<dbReference type="InterPro" id="IPR036397">
    <property type="entry name" value="RNaseH_sf"/>
</dbReference>
<dbReference type="Gene3D" id="3.30.420.10">
    <property type="entry name" value="Ribonuclease H-like superfamily/Ribonuclease H"/>
    <property type="match status" value="1"/>
</dbReference>
<evidence type="ECO:0000259" key="1">
    <source>
        <dbReference type="PROSITE" id="PS50994"/>
    </source>
</evidence>
<dbReference type="InterPro" id="IPR012337">
    <property type="entry name" value="RNaseH-like_sf"/>
</dbReference>
<comment type="caution">
    <text evidence="2">The sequence shown here is derived from an EMBL/GenBank/DDBJ whole genome shotgun (WGS) entry which is preliminary data.</text>
</comment>
<gene>
    <name evidence="2" type="ORF">PACLA_8A069393</name>
</gene>
<dbReference type="GO" id="GO:0003676">
    <property type="term" value="F:nucleic acid binding"/>
    <property type="evidence" value="ECO:0007669"/>
    <property type="project" value="InterPro"/>
</dbReference>
<evidence type="ECO:0000313" key="3">
    <source>
        <dbReference type="Proteomes" id="UP001152795"/>
    </source>
</evidence>
<feature type="domain" description="Integrase catalytic" evidence="1">
    <location>
        <begin position="39"/>
        <end position="197"/>
    </location>
</feature>
<organism evidence="2 3">
    <name type="scientific">Paramuricea clavata</name>
    <name type="common">Red gorgonian</name>
    <name type="synonym">Violescent sea-whip</name>
    <dbReference type="NCBI Taxonomy" id="317549"/>
    <lineage>
        <taxon>Eukaryota</taxon>
        <taxon>Metazoa</taxon>
        <taxon>Cnidaria</taxon>
        <taxon>Anthozoa</taxon>
        <taxon>Octocorallia</taxon>
        <taxon>Malacalcyonacea</taxon>
        <taxon>Plexauridae</taxon>
        <taxon>Paramuricea</taxon>
    </lineage>
</organism>
<dbReference type="FunFam" id="3.30.420.10:FF:000032">
    <property type="entry name" value="Retrovirus-related Pol polyprotein from transposon 297-like Protein"/>
    <property type="match status" value="1"/>
</dbReference>
<accession>A0A7D9DC25</accession>
<feature type="non-terminal residue" evidence="2">
    <location>
        <position position="1"/>
    </location>
</feature>
<dbReference type="Gene3D" id="1.10.510.10">
    <property type="entry name" value="Transferase(Phosphotransferase) domain 1"/>
    <property type="match status" value="1"/>
</dbReference>
<dbReference type="AlphaFoldDB" id="A0A7D9DC25"/>
<evidence type="ECO:0000313" key="2">
    <source>
        <dbReference type="EMBL" id="CAB3981114.1"/>
    </source>
</evidence>
<dbReference type="EMBL" id="CACRXK020000355">
    <property type="protein sequence ID" value="CAB3981114.1"/>
    <property type="molecule type" value="Genomic_DNA"/>
</dbReference>
<dbReference type="InterPro" id="IPR050951">
    <property type="entry name" value="Retrovirus_Pol_polyprotein"/>
</dbReference>